<evidence type="ECO:0000313" key="1">
    <source>
        <dbReference type="Proteomes" id="UP000887561"/>
    </source>
</evidence>
<dbReference type="AlphaFoldDB" id="A0A915M1C7"/>
<protein>
    <submittedName>
        <fullName evidence="2">Uncharacterized protein</fullName>
    </submittedName>
</protein>
<dbReference type="Proteomes" id="UP000887561">
    <property type="component" value="Unplaced"/>
</dbReference>
<reference evidence="2" key="1">
    <citation type="submission" date="2022-11" db="UniProtKB">
        <authorList>
            <consortium name="WormBaseParasite"/>
        </authorList>
    </citation>
    <scope>IDENTIFICATION</scope>
</reference>
<evidence type="ECO:0000313" key="2">
    <source>
        <dbReference type="WBParaSite" id="scaffold22269_cov171.g19882"/>
    </source>
</evidence>
<accession>A0A915M1C7</accession>
<dbReference type="WBParaSite" id="scaffold22269_cov171.g19882">
    <property type="protein sequence ID" value="scaffold22269_cov171.g19882"/>
    <property type="gene ID" value="scaffold22269_cov171.g19882"/>
</dbReference>
<name>A0A915M1C7_MELJA</name>
<sequence length="128" mass="14711">MLRPHLSSNPIVNDENFIVNQQQIKNCSRSPQPSILSANSDFVSPIPEEQQEPRRQWICGTQQSKLGSDLFRRECQVYEWLSKHKKIAIPRIFVIKKKWSKSCSALLLMEDLSDRARTGKITEGISAE</sequence>
<keyword evidence="1" id="KW-1185">Reference proteome</keyword>
<organism evidence="1 2">
    <name type="scientific">Meloidogyne javanica</name>
    <name type="common">Root-knot nematode worm</name>
    <dbReference type="NCBI Taxonomy" id="6303"/>
    <lineage>
        <taxon>Eukaryota</taxon>
        <taxon>Metazoa</taxon>
        <taxon>Ecdysozoa</taxon>
        <taxon>Nematoda</taxon>
        <taxon>Chromadorea</taxon>
        <taxon>Rhabditida</taxon>
        <taxon>Tylenchina</taxon>
        <taxon>Tylenchomorpha</taxon>
        <taxon>Tylenchoidea</taxon>
        <taxon>Meloidogynidae</taxon>
        <taxon>Meloidogyninae</taxon>
        <taxon>Meloidogyne</taxon>
        <taxon>Meloidogyne incognita group</taxon>
    </lineage>
</organism>
<proteinExistence type="predicted"/>